<reference evidence="2" key="2">
    <citation type="submission" date="2020-10" db="EMBL/GenBank/DDBJ databases">
        <authorList>
            <person name="Cooper E.A."/>
            <person name="Brenton Z.W."/>
            <person name="Flinn B.S."/>
            <person name="Jenkins J."/>
            <person name="Shu S."/>
            <person name="Flowers D."/>
            <person name="Luo F."/>
            <person name="Wang Y."/>
            <person name="Xia P."/>
            <person name="Barry K."/>
            <person name="Daum C."/>
            <person name="Lipzen A."/>
            <person name="Yoshinaga Y."/>
            <person name="Schmutz J."/>
            <person name="Saski C."/>
            <person name="Vermerris W."/>
            <person name="Kresovich S."/>
        </authorList>
    </citation>
    <scope>NUCLEOTIDE SEQUENCE</scope>
</reference>
<name>A0A921Q569_SORBI</name>
<gene>
    <name evidence="2" type="ORF">BDA96_10G310600</name>
</gene>
<sequence length="132" mass="13466">MDGARAGLQRGAARRHRRPRAGVHGRAGGASGAPPPGRVPAAGAARGARGWPAAGAGARRADAAGGHAAAARAAERRAAPVLRARHGVPGPRRVPPPTVLGNVDGRRAPRRGAGGRHVHPPRPAHRARRQYT</sequence>
<evidence type="ECO:0000256" key="1">
    <source>
        <dbReference type="SAM" id="MobiDB-lite"/>
    </source>
</evidence>
<accession>A0A921Q569</accession>
<dbReference type="AlphaFoldDB" id="A0A921Q569"/>
<feature type="compositionally biased region" description="Basic residues" evidence="1">
    <location>
        <begin position="12"/>
        <end position="23"/>
    </location>
</feature>
<dbReference type="EMBL" id="CM027689">
    <property type="protein sequence ID" value="KAG0515824.1"/>
    <property type="molecule type" value="Genomic_DNA"/>
</dbReference>
<organism evidence="2 3">
    <name type="scientific">Sorghum bicolor</name>
    <name type="common">Sorghum</name>
    <name type="synonym">Sorghum vulgare</name>
    <dbReference type="NCBI Taxonomy" id="4558"/>
    <lineage>
        <taxon>Eukaryota</taxon>
        <taxon>Viridiplantae</taxon>
        <taxon>Streptophyta</taxon>
        <taxon>Embryophyta</taxon>
        <taxon>Tracheophyta</taxon>
        <taxon>Spermatophyta</taxon>
        <taxon>Magnoliopsida</taxon>
        <taxon>Liliopsida</taxon>
        <taxon>Poales</taxon>
        <taxon>Poaceae</taxon>
        <taxon>PACMAD clade</taxon>
        <taxon>Panicoideae</taxon>
        <taxon>Andropogonodae</taxon>
        <taxon>Andropogoneae</taxon>
        <taxon>Sorghinae</taxon>
        <taxon>Sorghum</taxon>
    </lineage>
</organism>
<dbReference type="Proteomes" id="UP000807115">
    <property type="component" value="Chromosome 10"/>
</dbReference>
<evidence type="ECO:0000313" key="3">
    <source>
        <dbReference type="Proteomes" id="UP000807115"/>
    </source>
</evidence>
<evidence type="ECO:0000313" key="2">
    <source>
        <dbReference type="EMBL" id="KAG0515824.1"/>
    </source>
</evidence>
<feature type="compositionally biased region" description="Low complexity" evidence="1">
    <location>
        <begin position="1"/>
        <end position="11"/>
    </location>
</feature>
<reference evidence="2" key="1">
    <citation type="journal article" date="2019" name="BMC Genomics">
        <title>A new reference genome for Sorghum bicolor reveals high levels of sequence similarity between sweet and grain genotypes: implications for the genetics of sugar metabolism.</title>
        <authorList>
            <person name="Cooper E.A."/>
            <person name="Brenton Z.W."/>
            <person name="Flinn B.S."/>
            <person name="Jenkins J."/>
            <person name="Shu S."/>
            <person name="Flowers D."/>
            <person name="Luo F."/>
            <person name="Wang Y."/>
            <person name="Xia P."/>
            <person name="Barry K."/>
            <person name="Daum C."/>
            <person name="Lipzen A."/>
            <person name="Yoshinaga Y."/>
            <person name="Schmutz J."/>
            <person name="Saski C."/>
            <person name="Vermerris W."/>
            <person name="Kresovich S."/>
        </authorList>
    </citation>
    <scope>NUCLEOTIDE SEQUENCE</scope>
</reference>
<feature type="compositionally biased region" description="Basic residues" evidence="1">
    <location>
        <begin position="108"/>
        <end position="132"/>
    </location>
</feature>
<feature type="compositionally biased region" description="Low complexity" evidence="1">
    <location>
        <begin position="79"/>
        <end position="91"/>
    </location>
</feature>
<comment type="caution">
    <text evidence="2">The sequence shown here is derived from an EMBL/GenBank/DDBJ whole genome shotgun (WGS) entry which is preliminary data.</text>
</comment>
<protein>
    <submittedName>
        <fullName evidence="2">Uncharacterized protein</fullName>
    </submittedName>
</protein>
<proteinExistence type="predicted"/>
<feature type="region of interest" description="Disordered" evidence="1">
    <location>
        <begin position="1"/>
        <end position="132"/>
    </location>
</feature>
<feature type="compositionally biased region" description="Low complexity" evidence="1">
    <location>
        <begin position="39"/>
        <end position="72"/>
    </location>
</feature>